<keyword evidence="3" id="KW-0808">Transferase</keyword>
<name>A0A485M0K6_9ZZZZ</name>
<sequence length="250" mass="27272">MRRFREQEGRFLVEGIRFVEEALESDWPVELMAISPGLPESRRGAALLERARARGIRVIELEEGLFGQLAETDSPQGVLAVAQQRRMLLEELRTQPLDRPALLVLIDGVQDPGNLGTIVRSADAAGARGVLLLKGTADIYNPKALRATMGSIFHLPVVQNLTPDEVFPFFERSGIKTVAGDPRAERAVYECDLTGPCALVAGSEAAGARTSVLEKAAERVRIPMPGRAESFNVAVSLSIMLYEAIRQRGL</sequence>
<dbReference type="Pfam" id="PF22435">
    <property type="entry name" value="MRM3-like_sub_bind"/>
    <property type="match status" value="1"/>
</dbReference>
<dbReference type="GO" id="GO:0005737">
    <property type="term" value="C:cytoplasm"/>
    <property type="evidence" value="ECO:0007669"/>
    <property type="project" value="UniProtKB-ARBA"/>
</dbReference>
<accession>A0A485M0K6</accession>
<dbReference type="InterPro" id="IPR029028">
    <property type="entry name" value="Alpha/beta_knot_MTases"/>
</dbReference>
<keyword evidence="2 5" id="KW-0489">Methyltransferase</keyword>
<dbReference type="InterPro" id="IPR013123">
    <property type="entry name" value="SpoU_subst-bd"/>
</dbReference>
<evidence type="ECO:0000313" key="5">
    <source>
        <dbReference type="EMBL" id="VFU13737.1"/>
    </source>
</evidence>
<feature type="domain" description="RNA 2-O ribose methyltransferase substrate binding" evidence="4">
    <location>
        <begin position="12"/>
        <end position="88"/>
    </location>
</feature>
<protein>
    <submittedName>
        <fullName evidence="5">rRNA methylases</fullName>
    </submittedName>
</protein>
<dbReference type="SUPFAM" id="SSF55315">
    <property type="entry name" value="L30e-like"/>
    <property type="match status" value="1"/>
</dbReference>
<proteinExistence type="inferred from homology"/>
<dbReference type="InterPro" id="IPR051259">
    <property type="entry name" value="rRNA_Methyltransferase"/>
</dbReference>
<dbReference type="InterPro" id="IPR001537">
    <property type="entry name" value="SpoU_MeTrfase"/>
</dbReference>
<evidence type="ECO:0000256" key="3">
    <source>
        <dbReference type="ARBA" id="ARBA00022679"/>
    </source>
</evidence>
<dbReference type="SMART" id="SM00967">
    <property type="entry name" value="SpoU_sub_bind"/>
    <property type="match status" value="1"/>
</dbReference>
<evidence type="ECO:0000256" key="1">
    <source>
        <dbReference type="ARBA" id="ARBA00007228"/>
    </source>
</evidence>
<reference evidence="5" key="1">
    <citation type="submission" date="2019-03" db="EMBL/GenBank/DDBJ databases">
        <authorList>
            <person name="Hao L."/>
        </authorList>
    </citation>
    <scope>NUCLEOTIDE SEQUENCE</scope>
</reference>
<dbReference type="SUPFAM" id="SSF75217">
    <property type="entry name" value="alpha/beta knot"/>
    <property type="match status" value="1"/>
</dbReference>
<comment type="similarity">
    <text evidence="1">Belongs to the class IV-like SAM-binding methyltransferase superfamily. RNA methyltransferase TrmH family.</text>
</comment>
<dbReference type="Gene3D" id="3.40.1280.10">
    <property type="match status" value="1"/>
</dbReference>
<evidence type="ECO:0000259" key="4">
    <source>
        <dbReference type="SMART" id="SM00967"/>
    </source>
</evidence>
<dbReference type="AlphaFoldDB" id="A0A485M0K6"/>
<dbReference type="InterPro" id="IPR053888">
    <property type="entry name" value="MRM3-like_sub_bind"/>
</dbReference>
<dbReference type="GO" id="GO:0006396">
    <property type="term" value="P:RNA processing"/>
    <property type="evidence" value="ECO:0007669"/>
    <property type="project" value="InterPro"/>
</dbReference>
<dbReference type="PANTHER" id="PTHR43191:SF2">
    <property type="entry name" value="RRNA METHYLTRANSFERASE 3, MITOCHONDRIAL"/>
    <property type="match status" value="1"/>
</dbReference>
<dbReference type="InterPro" id="IPR029064">
    <property type="entry name" value="Ribosomal_eL30-like_sf"/>
</dbReference>
<dbReference type="EMBL" id="CAADRN010000145">
    <property type="protein sequence ID" value="VFU13737.1"/>
    <property type="molecule type" value="Genomic_DNA"/>
</dbReference>
<gene>
    <name evidence="5" type="primary">SpoU</name>
    <name evidence="5" type="ORF">SCFA_2290005</name>
</gene>
<dbReference type="GO" id="GO:0032259">
    <property type="term" value="P:methylation"/>
    <property type="evidence" value="ECO:0007669"/>
    <property type="project" value="UniProtKB-KW"/>
</dbReference>
<dbReference type="PANTHER" id="PTHR43191">
    <property type="entry name" value="RRNA METHYLTRANSFERASE 3"/>
    <property type="match status" value="1"/>
</dbReference>
<dbReference type="Gene3D" id="3.30.1330.30">
    <property type="match status" value="1"/>
</dbReference>
<evidence type="ECO:0000256" key="2">
    <source>
        <dbReference type="ARBA" id="ARBA00022603"/>
    </source>
</evidence>
<dbReference type="GO" id="GO:0008173">
    <property type="term" value="F:RNA methyltransferase activity"/>
    <property type="evidence" value="ECO:0007669"/>
    <property type="project" value="InterPro"/>
</dbReference>
<dbReference type="GO" id="GO:0003723">
    <property type="term" value="F:RNA binding"/>
    <property type="evidence" value="ECO:0007669"/>
    <property type="project" value="InterPro"/>
</dbReference>
<dbReference type="Pfam" id="PF00588">
    <property type="entry name" value="SpoU_methylase"/>
    <property type="match status" value="1"/>
</dbReference>
<dbReference type="InterPro" id="IPR029026">
    <property type="entry name" value="tRNA_m1G_MTases_N"/>
</dbReference>
<dbReference type="CDD" id="cd18095">
    <property type="entry name" value="SpoU-like_rRNA-MTase"/>
    <property type="match status" value="1"/>
</dbReference>
<organism evidence="5">
    <name type="scientific">anaerobic digester metagenome</name>
    <dbReference type="NCBI Taxonomy" id="1263854"/>
    <lineage>
        <taxon>unclassified sequences</taxon>
        <taxon>metagenomes</taxon>
        <taxon>ecological metagenomes</taxon>
    </lineage>
</organism>